<sequence length="154" mass="17745">MRKVKKYNDKYGNISPTKEERSQLKKKGDSDSFTSGAFLDDDEEEIAGDDPKDQVITHRETRDDEFEAIGEGYFLAYHSDEGVHVNARVQKDAGHLREDELIQRVPERTVPSAFVKLNNRVEKIVPHTASDSEMIEHLKAEIATLKKRIEKRYK</sequence>
<name>A0ACC2PRU0_9HYME</name>
<protein>
    <submittedName>
        <fullName evidence="1">Uncharacterized protein</fullName>
    </submittedName>
</protein>
<organism evidence="1 2">
    <name type="scientific">Eretmocerus hayati</name>
    <dbReference type="NCBI Taxonomy" id="131215"/>
    <lineage>
        <taxon>Eukaryota</taxon>
        <taxon>Metazoa</taxon>
        <taxon>Ecdysozoa</taxon>
        <taxon>Arthropoda</taxon>
        <taxon>Hexapoda</taxon>
        <taxon>Insecta</taxon>
        <taxon>Pterygota</taxon>
        <taxon>Neoptera</taxon>
        <taxon>Endopterygota</taxon>
        <taxon>Hymenoptera</taxon>
        <taxon>Apocrita</taxon>
        <taxon>Proctotrupomorpha</taxon>
        <taxon>Chalcidoidea</taxon>
        <taxon>Aphelinidae</taxon>
        <taxon>Aphelininae</taxon>
        <taxon>Eretmocerus</taxon>
    </lineage>
</organism>
<proteinExistence type="predicted"/>
<accession>A0ACC2PRU0</accession>
<reference evidence="1" key="1">
    <citation type="submission" date="2023-04" db="EMBL/GenBank/DDBJ databases">
        <title>A chromosome-level genome assembly of the parasitoid wasp Eretmocerus hayati.</title>
        <authorList>
            <person name="Zhong Y."/>
            <person name="Liu S."/>
            <person name="Liu Y."/>
        </authorList>
    </citation>
    <scope>NUCLEOTIDE SEQUENCE</scope>
    <source>
        <strain evidence="1">ZJU_SS_LIU_2023</strain>
    </source>
</reference>
<evidence type="ECO:0000313" key="2">
    <source>
        <dbReference type="Proteomes" id="UP001239111"/>
    </source>
</evidence>
<dbReference type="Proteomes" id="UP001239111">
    <property type="component" value="Chromosome 1"/>
</dbReference>
<comment type="caution">
    <text evidence="1">The sequence shown here is derived from an EMBL/GenBank/DDBJ whole genome shotgun (WGS) entry which is preliminary data.</text>
</comment>
<evidence type="ECO:0000313" key="1">
    <source>
        <dbReference type="EMBL" id="KAJ8686039.1"/>
    </source>
</evidence>
<dbReference type="EMBL" id="CM056741">
    <property type="protein sequence ID" value="KAJ8686039.1"/>
    <property type="molecule type" value="Genomic_DNA"/>
</dbReference>
<gene>
    <name evidence="1" type="ORF">QAD02_021832</name>
</gene>
<keyword evidence="2" id="KW-1185">Reference proteome</keyword>